<name>A0A0M0G905_SPOGL</name>
<accession>A0A0M0G905</accession>
<reference evidence="2" key="1">
    <citation type="submission" date="2015-07" db="EMBL/GenBank/DDBJ databases">
        <title>Fjat-10036 dsm4.</title>
        <authorList>
            <person name="Liu B."/>
            <person name="Wang J."/>
            <person name="Zhu Y."/>
            <person name="Liu G."/>
            <person name="Chen Q."/>
            <person name="Chen Z."/>
            <person name="Lan J."/>
            <person name="Che J."/>
            <person name="Ge C."/>
            <person name="Shi H."/>
            <person name="Pan Z."/>
            <person name="Liu X."/>
        </authorList>
    </citation>
    <scope>NUCLEOTIDE SEQUENCE [LARGE SCALE GENOMIC DNA]</scope>
    <source>
        <strain evidence="2">DSM 4</strain>
    </source>
</reference>
<evidence type="ECO:0000313" key="1">
    <source>
        <dbReference type="EMBL" id="KON86253.1"/>
    </source>
</evidence>
<comment type="caution">
    <text evidence="1">The sequence shown here is derived from an EMBL/GenBank/DDBJ whole genome shotgun (WGS) entry which is preliminary data.</text>
</comment>
<gene>
    <name evidence="1" type="ORF">AF332_05055</name>
</gene>
<dbReference type="STRING" id="1459.AF332_05055"/>
<dbReference type="Proteomes" id="UP000037109">
    <property type="component" value="Unassembled WGS sequence"/>
</dbReference>
<proteinExistence type="predicted"/>
<keyword evidence="2" id="KW-1185">Reference proteome</keyword>
<evidence type="ECO:0000313" key="2">
    <source>
        <dbReference type="Proteomes" id="UP000037109"/>
    </source>
</evidence>
<sequence length="72" mass="8153">MIYSSSTGYAAAPSGYSELLKEVFTGEGFVYEGMTENINFVKETRAKVSVEFTRHQAYTIDQKEDGWITVSW</sequence>
<dbReference type="AlphaFoldDB" id="A0A0M0G905"/>
<dbReference type="PATRIC" id="fig|1459.3.peg.1056"/>
<organism evidence="1 2">
    <name type="scientific">Sporosarcina globispora</name>
    <name type="common">Bacillus globisporus</name>
    <dbReference type="NCBI Taxonomy" id="1459"/>
    <lineage>
        <taxon>Bacteria</taxon>
        <taxon>Bacillati</taxon>
        <taxon>Bacillota</taxon>
        <taxon>Bacilli</taxon>
        <taxon>Bacillales</taxon>
        <taxon>Caryophanaceae</taxon>
        <taxon>Sporosarcina</taxon>
    </lineage>
</organism>
<dbReference type="RefSeq" id="WP_053433611.1">
    <property type="nucleotide sequence ID" value="NZ_LGUF01000007.1"/>
</dbReference>
<protein>
    <submittedName>
        <fullName evidence="1">Uncharacterized protein</fullName>
    </submittedName>
</protein>
<dbReference type="EMBL" id="LGUF01000007">
    <property type="protein sequence ID" value="KON86253.1"/>
    <property type="molecule type" value="Genomic_DNA"/>
</dbReference>